<feature type="domain" description="Polysaccharide pyruvyl transferase" evidence="1">
    <location>
        <begin position="41"/>
        <end position="280"/>
    </location>
</feature>
<name>A0A829ZDF8_9FIRM</name>
<reference evidence="2 3" key="1">
    <citation type="journal article" date="2020" name="Microbiome">
        <title>Single-cell genomics of uncultured bacteria reveals dietary fiber responders in the mouse gut microbiota.</title>
        <authorList>
            <person name="Chijiiwa R."/>
            <person name="Hosokawa M."/>
            <person name="Kogawa M."/>
            <person name="Nishikawa Y."/>
            <person name="Ide K."/>
            <person name="Sakanashi C."/>
            <person name="Takahashi K."/>
            <person name="Takeyama H."/>
        </authorList>
    </citation>
    <scope>NUCLEOTIDE SEQUENCE [LARGE SCALE GENOMIC DNA]</scope>
    <source>
        <strain evidence="2">IMSAGC_017</strain>
    </source>
</reference>
<dbReference type="GO" id="GO:0016740">
    <property type="term" value="F:transferase activity"/>
    <property type="evidence" value="ECO:0007669"/>
    <property type="project" value="UniProtKB-KW"/>
</dbReference>
<sequence>MIKYIKRFKSIVNNFLYCYSFFSGNLFKKKFILMNTPQYSNLGDHAIAKAEIKFFHDYYQNVPVIELPGEILRKYFKYFKYFIKKKDFIFITGGGYLGNLWIREEMLVRNIIENYPNNNIFILPQTVYFTNDEKGINEKSKTISIYNNHKHLNVFLRDKRSYDFFEKYLKNIKSYYVPDIVLYLNESTACKVRNGILFCLRKDLEKTFNCKEVIKYFNDKHEILSYTDTVINETVSIKDRDIVLEKKFNEFRLAKMVITDRLHGMIFAAITGTPCIAFDNISKKVSGVYKWIESLEYIKVVNSFEEFVEAYNYINNLNNEYFNYSFDISMFQKIHHIIDEI</sequence>
<dbReference type="EC" id="2.-.-.-" evidence="2"/>
<dbReference type="EMBL" id="BLMI01000255">
    <property type="protein sequence ID" value="GFI42002.1"/>
    <property type="molecule type" value="Genomic_DNA"/>
</dbReference>
<proteinExistence type="predicted"/>
<protein>
    <submittedName>
        <fullName evidence="2">Putative pyruvyl transferase EpsI</fullName>
        <ecNumber evidence="2">2.-.-.-</ecNumber>
    </submittedName>
</protein>
<evidence type="ECO:0000313" key="2">
    <source>
        <dbReference type="EMBL" id="GFI42002.1"/>
    </source>
</evidence>
<dbReference type="AlphaFoldDB" id="A0A829ZDF8"/>
<comment type="caution">
    <text evidence="2">The sequence shown here is derived from an EMBL/GenBank/DDBJ whole genome shotgun (WGS) entry which is preliminary data.</text>
</comment>
<keyword evidence="2" id="KW-0808">Transferase</keyword>
<dbReference type="InterPro" id="IPR007345">
    <property type="entry name" value="Polysacch_pyruvyl_Trfase"/>
</dbReference>
<accession>A0A829ZDF8</accession>
<dbReference type="Pfam" id="PF04230">
    <property type="entry name" value="PS_pyruv_trans"/>
    <property type="match status" value="1"/>
</dbReference>
<evidence type="ECO:0000313" key="3">
    <source>
        <dbReference type="Proteomes" id="UP000490821"/>
    </source>
</evidence>
<organism evidence="2 3">
    <name type="scientific">Thomasclavelia cocleata</name>
    <dbReference type="NCBI Taxonomy" id="69824"/>
    <lineage>
        <taxon>Bacteria</taxon>
        <taxon>Bacillati</taxon>
        <taxon>Bacillota</taxon>
        <taxon>Erysipelotrichia</taxon>
        <taxon>Erysipelotrichales</taxon>
        <taxon>Coprobacillaceae</taxon>
        <taxon>Thomasclavelia</taxon>
    </lineage>
</organism>
<evidence type="ECO:0000259" key="1">
    <source>
        <dbReference type="Pfam" id="PF04230"/>
    </source>
</evidence>
<gene>
    <name evidence="2" type="primary">epsI</name>
    <name evidence="2" type="ORF">IMSAGC017_02048</name>
</gene>
<dbReference type="Proteomes" id="UP000490821">
    <property type="component" value="Unassembled WGS sequence"/>
</dbReference>